<proteinExistence type="predicted"/>
<dbReference type="EMBL" id="CP019367">
    <property type="protein sequence ID" value="ASJ27723.1"/>
    <property type="molecule type" value="Genomic_DNA"/>
</dbReference>
<evidence type="ECO:0000313" key="2">
    <source>
        <dbReference type="Proteomes" id="UP000001205"/>
    </source>
</evidence>
<sequence length="266" mass="30186">MIGEVVFMSISNKDYDDLKVRIANSNNRIQFGVGTYLDSKGYIGEIGEPILLKDKGVFAVCDGKSIANRRYYPICKNMSSVLDDTLDATLEHMIDFFIEKVAVGTLTAKFPIEGSILNRHKLIEAFTNTGKFCIPDGRSLPSNCYAARVLGISSAPSLTGRFLRHYDASNSRSLGATQSDSLGNHSHRINRDKIDYRSYDHLFKEAYQAHREDSWYWSDGNYSFVYNIVLGDYISKYKFPDRTNYAGGSETRPKNLSYLSFFRYDL</sequence>
<dbReference type="Proteomes" id="UP000001205">
    <property type="component" value="Plasmid lpG29"/>
</dbReference>
<accession>A0ABF7R048</accession>
<dbReference type="AlphaFoldDB" id="A0ABF7R048"/>
<reference evidence="1 2" key="1">
    <citation type="submission" date="2017-01" db="EMBL/GenBank/DDBJ databases">
        <title>Reassembled and rearranged: the organization and evolution of antigen-encoding plasmids in two relapsing fever Borrelia species.</title>
        <authorList>
            <person name="Barbour A.G."/>
            <person name="Dai Q."/>
            <person name="Miller S.C."/>
            <person name="Porcella S.F."/>
            <person name="Schwan T.G."/>
            <person name="Lopez J.E."/>
        </authorList>
    </citation>
    <scope>NUCLEOTIDE SEQUENCE [LARGE SCALE GENOMIC DNA]</scope>
    <source>
        <strain evidence="1 2">91E135</strain>
        <plasmid evidence="1 2">lpG29</plasmid>
    </source>
</reference>
<gene>
    <name evidence="1" type="ORF">BT0_G13</name>
</gene>
<dbReference type="KEGG" id="btu:BT0_G13"/>
<protein>
    <submittedName>
        <fullName evidence="1">Uncharacterized protein</fullName>
    </submittedName>
</protein>
<keyword evidence="2" id="KW-1185">Reference proteome</keyword>
<keyword evidence="1" id="KW-0614">Plasmid</keyword>
<organism evidence="1 2">
    <name type="scientific">Borrelia turicatae (strain 91E135)</name>
    <dbReference type="NCBI Taxonomy" id="314724"/>
    <lineage>
        <taxon>Bacteria</taxon>
        <taxon>Pseudomonadati</taxon>
        <taxon>Spirochaetota</taxon>
        <taxon>Spirochaetia</taxon>
        <taxon>Spirochaetales</taxon>
        <taxon>Borreliaceae</taxon>
        <taxon>Borrelia</taxon>
    </lineage>
</organism>
<name>A0ABF7R048_BORT9</name>
<evidence type="ECO:0000313" key="1">
    <source>
        <dbReference type="EMBL" id="ASJ27723.1"/>
    </source>
</evidence>
<dbReference type="SUPFAM" id="SSF88874">
    <property type="entry name" value="Receptor-binding domain of short tail fibre protein gp12"/>
    <property type="match status" value="1"/>
</dbReference>
<geneLocation type="plasmid" evidence="1 2">
    <name>lpG29</name>
</geneLocation>